<accession>A0A835SMS0</accession>
<dbReference type="OrthoDB" id="536515at2759"/>
<protein>
    <submittedName>
        <fullName evidence="2">Uncharacterized protein</fullName>
    </submittedName>
</protein>
<reference evidence="2" key="1">
    <citation type="journal article" date="2020" name="bioRxiv">
        <title>Comparative genomics of Chlamydomonas.</title>
        <authorList>
            <person name="Craig R.J."/>
            <person name="Hasan A.R."/>
            <person name="Ness R.W."/>
            <person name="Keightley P.D."/>
        </authorList>
    </citation>
    <scope>NUCLEOTIDE SEQUENCE</scope>
    <source>
        <strain evidence="2">SAG 7.73</strain>
    </source>
</reference>
<sequence>MLQDFLRVHPEVVECTTEAVVKLVALLTREHQCSYAELPPSPLDDGTFFGPATHFVSHARSCGFGEIIDAIKCEEAAEAAEADSGAADRAARPTRYYWIDVFAMNHTPQPARQQQPGQPQESQQADAEAQELVQQLEGVVRGCGTTLALLSPWDAPAALRQAWCLFEHMVALAARGPAGLKYVTGSAQDKDRVARIGDRFHRVMQQVSSVDVRAARAAGEAERAAIVARLSAAALHQGAGGGIDALNAGVRAALQQWLRDCVGVAAATLSQEHGPDDSRVAALRELVAPPEAAR</sequence>
<gene>
    <name evidence="2" type="ORF">HXX76_010644</name>
</gene>
<comment type="caution">
    <text evidence="2">The sequence shown here is derived from an EMBL/GenBank/DDBJ whole genome shotgun (WGS) entry which is preliminary data.</text>
</comment>
<evidence type="ECO:0000313" key="2">
    <source>
        <dbReference type="EMBL" id="KAG2429864.1"/>
    </source>
</evidence>
<dbReference type="Proteomes" id="UP000650467">
    <property type="component" value="Unassembled WGS sequence"/>
</dbReference>
<proteinExistence type="predicted"/>
<feature type="region of interest" description="Disordered" evidence="1">
    <location>
        <begin position="109"/>
        <end position="129"/>
    </location>
</feature>
<evidence type="ECO:0000313" key="3">
    <source>
        <dbReference type="Proteomes" id="UP000650467"/>
    </source>
</evidence>
<name>A0A835SMS0_CHLIN</name>
<keyword evidence="3" id="KW-1185">Reference proteome</keyword>
<dbReference type="EMBL" id="JAEHOC010000029">
    <property type="protein sequence ID" value="KAG2429864.1"/>
    <property type="molecule type" value="Genomic_DNA"/>
</dbReference>
<evidence type="ECO:0000256" key="1">
    <source>
        <dbReference type="SAM" id="MobiDB-lite"/>
    </source>
</evidence>
<dbReference type="AlphaFoldDB" id="A0A835SMS0"/>
<organism evidence="2 3">
    <name type="scientific">Chlamydomonas incerta</name>
    <dbReference type="NCBI Taxonomy" id="51695"/>
    <lineage>
        <taxon>Eukaryota</taxon>
        <taxon>Viridiplantae</taxon>
        <taxon>Chlorophyta</taxon>
        <taxon>core chlorophytes</taxon>
        <taxon>Chlorophyceae</taxon>
        <taxon>CS clade</taxon>
        <taxon>Chlamydomonadales</taxon>
        <taxon>Chlamydomonadaceae</taxon>
        <taxon>Chlamydomonas</taxon>
    </lineage>
</organism>